<dbReference type="Pfam" id="PF03279">
    <property type="entry name" value="Lip_A_acyltrans"/>
    <property type="match status" value="1"/>
</dbReference>
<dbReference type="GO" id="GO:0016746">
    <property type="term" value="F:acyltransferase activity"/>
    <property type="evidence" value="ECO:0007669"/>
    <property type="project" value="UniProtKB-KW"/>
</dbReference>
<sequence length="284" mass="32277">MLKALLRILARLPLPVINGIGVFTGWGLYFFSQKVLRRTRKNLNIAGITPSPADYRRLVKRSVVETGKGLIETFAIWFRPQERVLPWVRECHGWEHVEAAHAQGQGIIFLTPHLGCYEITALYYAARRPITVLYRPARQQWLAPLIDEGRNRSQIRQAPTNLSGVRSLLRALKQGEAIGILPDQVPEFGEGVWADFFGTPAYTMTLVGKLAETSGARVLLAYGERLPWGRGYAIHIRPLDLEPTPDNINHGIEQLVRMCPEQYLWSYRRFKHPKPHGKAREAQG</sequence>
<keyword evidence="4" id="KW-0808">Transferase</keyword>
<evidence type="ECO:0000256" key="4">
    <source>
        <dbReference type="ARBA" id="ARBA00022679"/>
    </source>
</evidence>
<feature type="transmembrane region" description="Helical" evidence="7">
    <location>
        <begin position="12"/>
        <end position="31"/>
    </location>
</feature>
<dbReference type="CDD" id="cd07984">
    <property type="entry name" value="LPLAT_LABLAT-like"/>
    <property type="match status" value="1"/>
</dbReference>
<organism evidence="8 9">
    <name type="scientific">Methylobacillus methanolivorans</name>
    <dbReference type="NCBI Taxonomy" id="1848927"/>
    <lineage>
        <taxon>Bacteria</taxon>
        <taxon>Pseudomonadati</taxon>
        <taxon>Pseudomonadota</taxon>
        <taxon>Betaproteobacteria</taxon>
        <taxon>Nitrosomonadales</taxon>
        <taxon>Methylophilaceae</taxon>
        <taxon>Methylobacillus</taxon>
    </lineage>
</organism>
<evidence type="ECO:0000256" key="1">
    <source>
        <dbReference type="ARBA" id="ARBA00004533"/>
    </source>
</evidence>
<evidence type="ECO:0000313" key="8">
    <source>
        <dbReference type="EMBL" id="MFJ5446338.1"/>
    </source>
</evidence>
<dbReference type="Proteomes" id="UP001617669">
    <property type="component" value="Unassembled WGS sequence"/>
</dbReference>
<keyword evidence="7" id="KW-0812">Transmembrane</keyword>
<keyword evidence="7" id="KW-1133">Transmembrane helix</keyword>
<keyword evidence="6 8" id="KW-0012">Acyltransferase</keyword>
<dbReference type="NCBIfam" id="NF006487">
    <property type="entry name" value="PRK08905.1"/>
    <property type="match status" value="1"/>
</dbReference>
<comment type="caution">
    <text evidence="8">The sequence shown here is derived from an EMBL/GenBank/DDBJ whole genome shotgun (WGS) entry which is preliminary data.</text>
</comment>
<dbReference type="PANTHER" id="PTHR30606">
    <property type="entry name" value="LIPID A BIOSYNTHESIS LAUROYL ACYLTRANSFERASE"/>
    <property type="match status" value="1"/>
</dbReference>
<keyword evidence="3" id="KW-0997">Cell inner membrane</keyword>
<keyword evidence="9" id="KW-1185">Reference proteome</keyword>
<dbReference type="EMBL" id="JBIWXY010000001">
    <property type="protein sequence ID" value="MFJ5446338.1"/>
    <property type="molecule type" value="Genomic_DNA"/>
</dbReference>
<comment type="subcellular location">
    <subcellularLocation>
        <location evidence="1">Cell inner membrane</location>
    </subcellularLocation>
</comment>
<dbReference type="InterPro" id="IPR004960">
    <property type="entry name" value="LipA_acyltrans"/>
</dbReference>
<dbReference type="PANTHER" id="PTHR30606:SF10">
    <property type="entry name" value="PHOSPHATIDYLINOSITOL MANNOSIDE ACYLTRANSFERASE"/>
    <property type="match status" value="1"/>
</dbReference>
<evidence type="ECO:0000256" key="7">
    <source>
        <dbReference type="SAM" id="Phobius"/>
    </source>
</evidence>
<reference evidence="8 9" key="1">
    <citation type="submission" date="2024-11" db="EMBL/GenBank/DDBJ databases">
        <authorList>
            <person name="Kaparullina E.N."/>
            <person name="Delegan Y.A."/>
            <person name="Doronina N.V."/>
        </authorList>
    </citation>
    <scope>NUCLEOTIDE SEQUENCE [LARGE SCALE GENOMIC DNA]</scope>
    <source>
        <strain evidence="8 9">7sh_L</strain>
    </source>
</reference>
<name>A0ABW8GLU9_9PROT</name>
<protein>
    <submittedName>
        <fullName evidence="8">Lysophospholipid acyltransferase family protein</fullName>
    </submittedName>
</protein>
<evidence type="ECO:0000256" key="2">
    <source>
        <dbReference type="ARBA" id="ARBA00022475"/>
    </source>
</evidence>
<proteinExistence type="predicted"/>
<gene>
    <name evidence="8" type="ORF">ACIKP9_08875</name>
</gene>
<evidence type="ECO:0000313" key="9">
    <source>
        <dbReference type="Proteomes" id="UP001617669"/>
    </source>
</evidence>
<keyword evidence="2" id="KW-1003">Cell membrane</keyword>
<accession>A0ABW8GLU9</accession>
<keyword evidence="5 7" id="KW-0472">Membrane</keyword>
<dbReference type="PIRSF" id="PIRSF026649">
    <property type="entry name" value="MsbB"/>
    <property type="match status" value="1"/>
</dbReference>
<evidence type="ECO:0000256" key="3">
    <source>
        <dbReference type="ARBA" id="ARBA00022519"/>
    </source>
</evidence>
<evidence type="ECO:0000256" key="5">
    <source>
        <dbReference type="ARBA" id="ARBA00023136"/>
    </source>
</evidence>
<dbReference type="RefSeq" id="WP_400881540.1">
    <property type="nucleotide sequence ID" value="NZ_JBIWXY010000001.1"/>
</dbReference>
<evidence type="ECO:0000256" key="6">
    <source>
        <dbReference type="ARBA" id="ARBA00023315"/>
    </source>
</evidence>